<dbReference type="AlphaFoldDB" id="A0A7H8T1S9"/>
<proteinExistence type="predicted"/>
<protein>
    <recommendedName>
        <fullName evidence="4">NACHT domain-containing protein</fullName>
    </recommendedName>
</protein>
<feature type="transmembrane region" description="Helical" evidence="1">
    <location>
        <begin position="511"/>
        <end position="532"/>
    </location>
</feature>
<keyword evidence="3" id="KW-1185">Reference proteome</keyword>
<gene>
    <name evidence="2" type="ORF">HUT05_06465</name>
</gene>
<dbReference type="Gene3D" id="3.40.50.300">
    <property type="entry name" value="P-loop containing nucleotide triphosphate hydrolases"/>
    <property type="match status" value="1"/>
</dbReference>
<feature type="transmembrane region" description="Helical" evidence="1">
    <location>
        <begin position="24"/>
        <end position="47"/>
    </location>
</feature>
<evidence type="ECO:0000313" key="2">
    <source>
        <dbReference type="EMBL" id="QKZ17042.1"/>
    </source>
</evidence>
<dbReference type="EMBL" id="CP056041">
    <property type="protein sequence ID" value="QKZ17042.1"/>
    <property type="molecule type" value="Genomic_DNA"/>
</dbReference>
<dbReference type="RefSeq" id="WP_176574471.1">
    <property type="nucleotide sequence ID" value="NZ_CP056041.1"/>
</dbReference>
<feature type="transmembrane region" description="Helical" evidence="1">
    <location>
        <begin position="634"/>
        <end position="655"/>
    </location>
</feature>
<dbReference type="Proteomes" id="UP000509418">
    <property type="component" value="Chromosome"/>
</dbReference>
<keyword evidence="1" id="KW-1133">Transmembrane helix</keyword>
<dbReference type="SUPFAM" id="SSF52540">
    <property type="entry name" value="P-loop containing nucleoside triphosphate hydrolases"/>
    <property type="match status" value="1"/>
</dbReference>
<evidence type="ECO:0008006" key="4">
    <source>
        <dbReference type="Google" id="ProtNLM"/>
    </source>
</evidence>
<keyword evidence="1" id="KW-0812">Transmembrane</keyword>
<feature type="transmembrane region" description="Helical" evidence="1">
    <location>
        <begin position="470"/>
        <end position="490"/>
    </location>
</feature>
<feature type="transmembrane region" description="Helical" evidence="1">
    <location>
        <begin position="544"/>
        <end position="571"/>
    </location>
</feature>
<evidence type="ECO:0000256" key="1">
    <source>
        <dbReference type="SAM" id="Phobius"/>
    </source>
</evidence>
<feature type="transmembrane region" description="Helical" evidence="1">
    <location>
        <begin position="592"/>
        <end position="614"/>
    </location>
</feature>
<reference evidence="2 3" key="1">
    <citation type="submission" date="2020-06" db="EMBL/GenBank/DDBJ databases">
        <title>Genome mining for natural products.</title>
        <authorList>
            <person name="Zhang B."/>
            <person name="Shi J."/>
            <person name="Ge H."/>
        </authorList>
    </citation>
    <scope>NUCLEOTIDE SEQUENCE [LARGE SCALE GENOMIC DNA]</scope>
    <source>
        <strain evidence="2 3">NA02069</strain>
    </source>
</reference>
<accession>A0A7H8T1S9</accession>
<sequence>MAGVVAALVAAGWGIRELRRGESIMNVVTFVFVVPGFVVAIAGLLLARAGLGQRADAASLGESAARTLADAVARAEGKELLDLQGADLTDGDRHLINVRFTRETPASASGPLALGQLRDGTPNIPAIAAYYSSTEARRLVITGEPGAGKTVLALELLTELIKTRGATDPVPVRLSLAQWDPALPLEDFLTAHLTTSYDQPLLRAHQLVHGHWILPVLDGLDEMDPGLTDAHGTPVCDTQGRQLPDPEAPRARAALKALNAYSHGKDPAPLILLCRTAHYQALAATAASRPPARLTPATRIAIQPVTPARARAYLAARTRGNSRWASLLQELRTNSPSLLAGHLSTPWRLSLAATVYRTTDPAPLRALSTPQELDEHLLALLIPATRNLYPPPRGYQDDQIRAWLTCIARHLNSTRLANGSITGAGARTDIHLYELWPIAGHARVRAWDAALTTLAILLACLPAILLLWPISMFLTATFAIYPCITAWIAGSQTTSLPRRWSWQALRTNSRSSLAALAGGLALGLTFGLGGRLTPGLTAKLPAGLAIGLGAGLAYGLAIGLAYGLAIGLAIGAQADPRRIAAPGEVMQEDAKFGLAVGLALGLAGGLAFGLPLGLAFGLMPGLIVGLRSARRYVVFLWCARKVLPFHLTTLLAYAYRAGLLRRSGNAYQFRHRELQQWLTAQP</sequence>
<keyword evidence="1" id="KW-0472">Membrane</keyword>
<evidence type="ECO:0000313" key="3">
    <source>
        <dbReference type="Proteomes" id="UP000509418"/>
    </source>
</evidence>
<name>A0A7H8T1S9_STRCX</name>
<dbReference type="InterPro" id="IPR027417">
    <property type="entry name" value="P-loop_NTPase"/>
</dbReference>
<organism evidence="2 3">
    <name type="scientific">Streptomyces chartreusis</name>
    <dbReference type="NCBI Taxonomy" id="1969"/>
    <lineage>
        <taxon>Bacteria</taxon>
        <taxon>Bacillati</taxon>
        <taxon>Actinomycetota</taxon>
        <taxon>Actinomycetes</taxon>
        <taxon>Kitasatosporales</taxon>
        <taxon>Streptomycetaceae</taxon>
        <taxon>Streptomyces</taxon>
    </lineage>
</organism>